<accession>A0A1G2KGT0</accession>
<dbReference type="GO" id="GO:0051537">
    <property type="term" value="F:2 iron, 2 sulfur cluster binding"/>
    <property type="evidence" value="ECO:0007669"/>
    <property type="project" value="UniProtKB-KW"/>
</dbReference>
<dbReference type="InterPro" id="IPR036922">
    <property type="entry name" value="Rieske_2Fe-2S_sf"/>
</dbReference>
<evidence type="ECO:0000256" key="1">
    <source>
        <dbReference type="ARBA" id="ARBA00022714"/>
    </source>
</evidence>
<evidence type="ECO:0000313" key="9">
    <source>
        <dbReference type="Proteomes" id="UP000179023"/>
    </source>
</evidence>
<evidence type="ECO:0000256" key="3">
    <source>
        <dbReference type="ARBA" id="ARBA00023004"/>
    </source>
</evidence>
<comment type="cofactor">
    <cofactor evidence="6">
        <name>[2Fe-2S] cluster</name>
        <dbReference type="ChEBI" id="CHEBI:190135"/>
    </cofactor>
</comment>
<dbReference type="InterPro" id="IPR014349">
    <property type="entry name" value="Rieske_Fe-S_prot"/>
</dbReference>
<comment type="caution">
    <text evidence="8">The sequence shown here is derived from an EMBL/GenBank/DDBJ whole genome shotgun (WGS) entry which is preliminary data.</text>
</comment>
<evidence type="ECO:0000256" key="6">
    <source>
        <dbReference type="ARBA" id="ARBA00034078"/>
    </source>
</evidence>
<keyword evidence="2" id="KW-0479">Metal-binding</keyword>
<dbReference type="Gene3D" id="2.102.10.10">
    <property type="entry name" value="Rieske [2Fe-2S] iron-sulphur domain"/>
    <property type="match status" value="1"/>
</dbReference>
<dbReference type="PANTHER" id="PTHR10134">
    <property type="entry name" value="CYTOCHROME B-C1 COMPLEX SUBUNIT RIESKE, MITOCHONDRIAL"/>
    <property type="match status" value="1"/>
</dbReference>
<dbReference type="Pfam" id="PF00355">
    <property type="entry name" value="Rieske"/>
    <property type="match status" value="1"/>
</dbReference>
<dbReference type="InterPro" id="IPR005805">
    <property type="entry name" value="Rieske_Fe-S_prot_C"/>
</dbReference>
<keyword evidence="1" id="KW-0001">2Fe-2S</keyword>
<dbReference type="AlphaFoldDB" id="A0A1G2KGT0"/>
<dbReference type="PROSITE" id="PS51296">
    <property type="entry name" value="RIESKE"/>
    <property type="match status" value="1"/>
</dbReference>
<name>A0A1G2KGT0_9BACT</name>
<evidence type="ECO:0000259" key="7">
    <source>
        <dbReference type="PROSITE" id="PS51296"/>
    </source>
</evidence>
<sequence length="92" mass="9962">MVNKNDIPQNEGKVVEVGGEKLAVYNDNGKLVAHSTVCPHLQCDVEWNAGEKTWDCPCHGSRFKATGELMEGPSHEGLGSIALAESEEIKRA</sequence>
<protein>
    <recommendedName>
        <fullName evidence="7">Rieske domain-containing protein</fullName>
    </recommendedName>
</protein>
<dbReference type="InterPro" id="IPR017941">
    <property type="entry name" value="Rieske_2Fe-2S"/>
</dbReference>
<keyword evidence="3" id="KW-0408">Iron</keyword>
<evidence type="ECO:0000256" key="2">
    <source>
        <dbReference type="ARBA" id="ARBA00022723"/>
    </source>
</evidence>
<proteinExistence type="predicted"/>
<dbReference type="Proteomes" id="UP000179023">
    <property type="component" value="Unassembled WGS sequence"/>
</dbReference>
<dbReference type="PRINTS" id="PR00162">
    <property type="entry name" value="RIESKE"/>
</dbReference>
<dbReference type="GO" id="GO:0046872">
    <property type="term" value="F:metal ion binding"/>
    <property type="evidence" value="ECO:0007669"/>
    <property type="project" value="UniProtKB-KW"/>
</dbReference>
<dbReference type="GO" id="GO:0016020">
    <property type="term" value="C:membrane"/>
    <property type="evidence" value="ECO:0007669"/>
    <property type="project" value="InterPro"/>
</dbReference>
<gene>
    <name evidence="8" type="ORF">A3C07_02585</name>
</gene>
<dbReference type="SUPFAM" id="SSF50022">
    <property type="entry name" value="ISP domain"/>
    <property type="match status" value="1"/>
</dbReference>
<organism evidence="8 9">
    <name type="scientific">Candidatus Sungbacteria bacterium RIFCSPHIGHO2_02_FULL_47_11</name>
    <dbReference type="NCBI Taxonomy" id="1802270"/>
    <lineage>
        <taxon>Bacteria</taxon>
        <taxon>Candidatus Sungiibacteriota</taxon>
    </lineage>
</organism>
<dbReference type="EMBL" id="MHQI01000064">
    <property type="protein sequence ID" value="OGZ98473.1"/>
    <property type="molecule type" value="Genomic_DNA"/>
</dbReference>
<dbReference type="STRING" id="1802270.A3C07_02585"/>
<reference evidence="8 9" key="1">
    <citation type="journal article" date="2016" name="Nat. Commun.">
        <title>Thousands of microbial genomes shed light on interconnected biogeochemical processes in an aquifer system.</title>
        <authorList>
            <person name="Anantharaman K."/>
            <person name="Brown C.T."/>
            <person name="Hug L.A."/>
            <person name="Sharon I."/>
            <person name="Castelle C.J."/>
            <person name="Probst A.J."/>
            <person name="Thomas B.C."/>
            <person name="Singh A."/>
            <person name="Wilkins M.J."/>
            <person name="Karaoz U."/>
            <person name="Brodie E.L."/>
            <person name="Williams K.H."/>
            <person name="Hubbard S.S."/>
            <person name="Banfield J.F."/>
        </authorList>
    </citation>
    <scope>NUCLEOTIDE SEQUENCE [LARGE SCALE GENOMIC DNA]</scope>
</reference>
<evidence type="ECO:0000313" key="8">
    <source>
        <dbReference type="EMBL" id="OGZ98473.1"/>
    </source>
</evidence>
<feature type="domain" description="Rieske" evidence="7">
    <location>
        <begin position="1"/>
        <end position="92"/>
    </location>
</feature>
<evidence type="ECO:0000256" key="4">
    <source>
        <dbReference type="ARBA" id="ARBA00023014"/>
    </source>
</evidence>
<evidence type="ECO:0000256" key="5">
    <source>
        <dbReference type="ARBA" id="ARBA00023157"/>
    </source>
</evidence>
<keyword evidence="4" id="KW-0411">Iron-sulfur</keyword>
<keyword evidence="5" id="KW-1015">Disulfide bond</keyword>